<feature type="domain" description="BAG" evidence="13">
    <location>
        <begin position="851"/>
        <end position="895"/>
    </location>
</feature>
<evidence type="ECO:0000256" key="7">
    <source>
        <dbReference type="ARBA" id="ARBA00022443"/>
    </source>
</evidence>
<dbReference type="SMART" id="SM00264">
    <property type="entry name" value="BAG"/>
    <property type="match status" value="1"/>
</dbReference>
<dbReference type="PROSITE" id="PS51035">
    <property type="entry name" value="BAG"/>
    <property type="match status" value="1"/>
</dbReference>
<dbReference type="PANTHER" id="PTHR35391">
    <property type="entry name" value="C2H2-TYPE DOMAIN-CONTAINING PROTEIN-RELATED"/>
    <property type="match status" value="1"/>
</dbReference>
<evidence type="ECO:0000256" key="2">
    <source>
        <dbReference type="ARBA" id="ARBA00004125"/>
    </source>
</evidence>
<dbReference type="OrthoDB" id="6133115at2759"/>
<dbReference type="GO" id="GO:0010008">
    <property type="term" value="C:endosome membrane"/>
    <property type="evidence" value="ECO:0007669"/>
    <property type="project" value="UniProtKB-SubCell"/>
</dbReference>
<dbReference type="PROSITE" id="PS50002">
    <property type="entry name" value="SH3"/>
    <property type="match status" value="2"/>
</dbReference>
<dbReference type="Gene3D" id="2.30.30.40">
    <property type="entry name" value="SH3 Domains"/>
    <property type="match status" value="2"/>
</dbReference>
<dbReference type="SMART" id="SM00326">
    <property type="entry name" value="SH3"/>
    <property type="match status" value="2"/>
</dbReference>
<dbReference type="InterPro" id="IPR013087">
    <property type="entry name" value="Znf_C2H2_type"/>
</dbReference>
<feature type="compositionally biased region" description="Acidic residues" evidence="11">
    <location>
        <begin position="119"/>
        <end position="135"/>
    </location>
</feature>
<keyword evidence="10" id="KW-0175">Coiled coil</keyword>
<evidence type="ECO:0000256" key="11">
    <source>
        <dbReference type="SAM" id="MobiDB-lite"/>
    </source>
</evidence>
<evidence type="ECO:0000259" key="13">
    <source>
        <dbReference type="PROSITE" id="PS51035"/>
    </source>
</evidence>
<keyword evidence="15" id="KW-1185">Reference proteome</keyword>
<dbReference type="InterPro" id="IPR001452">
    <property type="entry name" value="SH3_domain"/>
</dbReference>
<comment type="similarity">
    <text evidence="3">Belongs to the STAM family.</text>
</comment>
<feature type="compositionally biased region" description="Polar residues" evidence="11">
    <location>
        <begin position="936"/>
        <end position="947"/>
    </location>
</feature>
<dbReference type="PANTHER" id="PTHR35391:SF7">
    <property type="entry name" value="C2H2-TYPE DOMAIN-CONTAINING PROTEIN"/>
    <property type="match status" value="1"/>
</dbReference>
<dbReference type="SUPFAM" id="SSF50044">
    <property type="entry name" value="SH3-domain"/>
    <property type="match status" value="2"/>
</dbReference>
<dbReference type="Proteomes" id="UP001140560">
    <property type="component" value="Unassembled WGS sequence"/>
</dbReference>
<evidence type="ECO:0000256" key="1">
    <source>
        <dbReference type="ARBA" id="ARBA00002654"/>
    </source>
</evidence>
<dbReference type="InterPro" id="IPR003103">
    <property type="entry name" value="BAG_domain"/>
</dbReference>
<dbReference type="GO" id="GO:0051087">
    <property type="term" value="F:protein-folding chaperone binding"/>
    <property type="evidence" value="ECO:0007669"/>
    <property type="project" value="InterPro"/>
</dbReference>
<dbReference type="FunFam" id="2.30.30.40:FF:000072">
    <property type="entry name" value="Unconventional Myosin IB"/>
    <property type="match status" value="2"/>
</dbReference>
<evidence type="ECO:0000259" key="12">
    <source>
        <dbReference type="PROSITE" id="PS50002"/>
    </source>
</evidence>
<dbReference type="PROSITE" id="PS00028">
    <property type="entry name" value="ZINC_FINGER_C2H2_1"/>
    <property type="match status" value="1"/>
</dbReference>
<feature type="region of interest" description="Disordered" evidence="11">
    <location>
        <begin position="411"/>
        <end position="454"/>
    </location>
</feature>
<dbReference type="CDD" id="cd11805">
    <property type="entry name" value="SH3_GRB2_like_C"/>
    <property type="match status" value="2"/>
</dbReference>
<dbReference type="AlphaFoldDB" id="A0A9W9CLM9"/>
<protein>
    <recommendedName>
        <fullName evidence="5">Class E vacuolar protein-sorting machinery protein HSE1</fullName>
    </recommendedName>
    <alternativeName>
        <fullName evidence="6">Class E vacuolar protein-sorting machinery protein hse1</fullName>
    </alternativeName>
</protein>
<comment type="subcellular location">
    <subcellularLocation>
        <location evidence="2">Endosome membrane</location>
        <topology evidence="2">Peripheral membrane protein</topology>
        <orientation evidence="2">Cytoplasmic side</orientation>
    </subcellularLocation>
</comment>
<feature type="compositionally biased region" description="Basic and acidic residues" evidence="11">
    <location>
        <begin position="921"/>
        <end position="935"/>
    </location>
</feature>
<evidence type="ECO:0000256" key="9">
    <source>
        <dbReference type="PROSITE-ProRule" id="PRU00192"/>
    </source>
</evidence>
<keyword evidence="8" id="KW-0967">Endosome</keyword>
<comment type="subunit">
    <text evidence="4">Component of the ESCRT-0 complex composed of HSE1 and VPS27.</text>
</comment>
<feature type="domain" description="SH3" evidence="12">
    <location>
        <begin position="460"/>
        <end position="519"/>
    </location>
</feature>
<comment type="caution">
    <text evidence="14">The sequence shown here is derived from an EMBL/GenBank/DDBJ whole genome shotgun (WGS) entry which is preliminary data.</text>
</comment>
<proteinExistence type="inferred from homology"/>
<evidence type="ECO:0000256" key="8">
    <source>
        <dbReference type="ARBA" id="ARBA00022753"/>
    </source>
</evidence>
<evidence type="ECO:0000256" key="4">
    <source>
        <dbReference type="ARBA" id="ARBA00011446"/>
    </source>
</evidence>
<feature type="compositionally biased region" description="Acidic residues" evidence="11">
    <location>
        <begin position="414"/>
        <end position="423"/>
    </location>
</feature>
<sequence length="1115" mass="125540">MSSTAAPADAEVVIATVVWNIARVFLGLGDALAAEPRFAAQVAPTTVHDELSRFKLWAGNISAHRKGRRSLEYRLRDAAHLRSETHNLLAALSKALGDGKCFSKTALAIIRKDKVPWDELSDSDSELSDSDDSNNDLEGSTELKQLLVSVKTLITSLFRLSMAIRDPAPNSQSKSTITIDKTFYEQHDIQHVREKFQGVPDYLTERLGRAISGRRQYLTYREEHHQKLTKDIEKIGFEKPTTEFTTNSTEATPLPGIERSNSINVLDEGDDAASQTSYATSVNATIRVPPLPKEARNKEFFECPLSDRLYDSRKSWFAHELEAHRTMWQCVEGCEMTFRAEADFKDHVRSKHEDLSSPSVLSALQRTSSKAASRNEQVGCALCRKSMSLRALQRHLGNHQQQLALFALPPNLENTEDDPEDSSQDSSRAGDRDHEDLSDLSDDERITDDGTNDDAVTTAVAASHVRAMYDFVPSEPDELAFRKGDIINVSGLKYKEWWKGTLHGREGVFPVNYVKKLQDVTSDELLETTRIIPVEVSRVRALYDYLPSDASDLGFRKGDVIEVLEMVYEDWWKGSLHGRTGIFPLNYVENLHVPFGEHQLDAKARVHEESRAQASIPREFEETSASSPAQERVEGLGSNSTTAQGLQVYTATTVLHDAIDEAERNHEAVVNTEEDNQLRSLQLDLIYSVWNDNIREQCEAFITRPPEDENEREAKYGELIRRSYKQIHSKLEQLGTSAQGKDLSAEVIAIQRQMRSVMIQRSAIGLNPSGEDADRDDDIRPSSDLSSAEALQIPVQKHDVIPEPTGAQLAVLTLSTIINKYEKELVPLCNEFSRNPPQRKTDREFMHKSLSETIILQIIRKLDQVHTEGDPSARSLRKELVKTVQNMLQSLDEELRRARPIVSKSQTLLSALSKGPDNVIEDEHQKQRSTPEQEKLSANQEQHSDVSSVDGDLESLQRARILAAADREELQRQLEATNTEIDGTQPEDIGVVGFHKDPVVSVSRPLNPSESWPAYHFEMHARACAYCHNPYEVHRNHEQLCDVGHRLAQEVVRYIYNRADGKTYSTVEEDNKLVRVEVPAGYAEVIGLLKAIERSLRQRSRKPFVSMTSASSTFR</sequence>
<keyword evidence="7 9" id="KW-0728">SH3 domain</keyword>
<dbReference type="EMBL" id="JAPEUY010000009">
    <property type="protein sequence ID" value="KAJ4369653.1"/>
    <property type="molecule type" value="Genomic_DNA"/>
</dbReference>
<evidence type="ECO:0000313" key="15">
    <source>
        <dbReference type="Proteomes" id="UP001140560"/>
    </source>
</evidence>
<dbReference type="Pfam" id="PF00018">
    <property type="entry name" value="SH3_1"/>
    <property type="match status" value="2"/>
</dbReference>
<feature type="compositionally biased region" description="Basic and acidic residues" evidence="11">
    <location>
        <begin position="428"/>
        <end position="448"/>
    </location>
</feature>
<reference evidence="14" key="1">
    <citation type="submission" date="2022-10" db="EMBL/GenBank/DDBJ databases">
        <title>Tapping the CABI collections for fungal endophytes: first genome assemblies for Collariella, Neodidymelliopsis, Ascochyta clinopodiicola, Didymella pomorum, Didymosphaeria variabile, Neocosmospora piperis and Neocucurbitaria cava.</title>
        <authorList>
            <person name="Hill R."/>
        </authorList>
    </citation>
    <scope>NUCLEOTIDE SEQUENCE</scope>
    <source>
        <strain evidence="14">IMI 356814</strain>
    </source>
</reference>
<feature type="region of interest" description="Disordered" evidence="11">
    <location>
        <begin position="912"/>
        <end position="951"/>
    </location>
</feature>
<accession>A0A9W9CLM9</accession>
<feature type="coiled-coil region" evidence="10">
    <location>
        <begin position="953"/>
        <end position="980"/>
    </location>
</feature>
<dbReference type="PRINTS" id="PR00452">
    <property type="entry name" value="SH3DOMAIN"/>
</dbReference>
<feature type="region of interest" description="Disordered" evidence="11">
    <location>
        <begin position="607"/>
        <end position="629"/>
    </location>
</feature>
<dbReference type="InterPro" id="IPR036028">
    <property type="entry name" value="SH3-like_dom_sf"/>
</dbReference>
<evidence type="ECO:0000256" key="10">
    <source>
        <dbReference type="SAM" id="Coils"/>
    </source>
</evidence>
<evidence type="ECO:0000256" key="5">
    <source>
        <dbReference type="ARBA" id="ARBA00017923"/>
    </source>
</evidence>
<feature type="region of interest" description="Disordered" evidence="11">
    <location>
        <begin position="764"/>
        <end position="786"/>
    </location>
</feature>
<evidence type="ECO:0000313" key="14">
    <source>
        <dbReference type="EMBL" id="KAJ4369653.1"/>
    </source>
</evidence>
<gene>
    <name evidence="14" type="ORF">N0V83_005415</name>
</gene>
<evidence type="ECO:0000256" key="3">
    <source>
        <dbReference type="ARBA" id="ARBA00009666"/>
    </source>
</evidence>
<name>A0A9W9CLM9_9PLEO</name>
<feature type="region of interest" description="Disordered" evidence="11">
    <location>
        <begin position="119"/>
        <end position="138"/>
    </location>
</feature>
<feature type="domain" description="SH3" evidence="12">
    <location>
        <begin position="534"/>
        <end position="593"/>
    </location>
</feature>
<organism evidence="14 15">
    <name type="scientific">Neocucurbitaria cava</name>
    <dbReference type="NCBI Taxonomy" id="798079"/>
    <lineage>
        <taxon>Eukaryota</taxon>
        <taxon>Fungi</taxon>
        <taxon>Dikarya</taxon>
        <taxon>Ascomycota</taxon>
        <taxon>Pezizomycotina</taxon>
        <taxon>Dothideomycetes</taxon>
        <taxon>Pleosporomycetidae</taxon>
        <taxon>Pleosporales</taxon>
        <taxon>Pleosporineae</taxon>
        <taxon>Cucurbitariaceae</taxon>
        <taxon>Neocucurbitaria</taxon>
    </lineage>
</organism>
<evidence type="ECO:0000256" key="6">
    <source>
        <dbReference type="ARBA" id="ARBA00018978"/>
    </source>
</evidence>
<dbReference type="PRINTS" id="PR00499">
    <property type="entry name" value="P67PHOX"/>
</dbReference>
<dbReference type="Gene3D" id="1.20.58.120">
    <property type="entry name" value="BAG domain"/>
    <property type="match status" value="1"/>
</dbReference>
<dbReference type="Pfam" id="PF02179">
    <property type="entry name" value="BAG"/>
    <property type="match status" value="1"/>
</dbReference>
<comment type="function">
    <text evidence="1">Component of the ESCRT-0 complex which is the sorting receptor for ubiquitinated cargo proteins at the multivesicular body (MVB).</text>
</comment>
<dbReference type="InterPro" id="IPR036533">
    <property type="entry name" value="BAG_dom_sf"/>
</dbReference>
<dbReference type="SUPFAM" id="SSF63491">
    <property type="entry name" value="BAG domain"/>
    <property type="match status" value="1"/>
</dbReference>